<dbReference type="EMBL" id="JBEHCU010009018">
    <property type="protein sequence ID" value="KAL1380646.1"/>
    <property type="molecule type" value="Genomic_DNA"/>
</dbReference>
<dbReference type="Proteomes" id="UP001562425">
    <property type="component" value="Unassembled WGS sequence"/>
</dbReference>
<protein>
    <submittedName>
        <fullName evidence="1">Uncharacterized protein</fullName>
    </submittedName>
</protein>
<evidence type="ECO:0000313" key="2">
    <source>
        <dbReference type="Proteomes" id="UP001562425"/>
    </source>
</evidence>
<keyword evidence="2" id="KW-1185">Reference proteome</keyword>
<dbReference type="AlphaFoldDB" id="A0ABD1CW39"/>
<evidence type="ECO:0000313" key="1">
    <source>
        <dbReference type="EMBL" id="KAL1380646.1"/>
    </source>
</evidence>
<name>A0ABD1CW39_CULPP</name>
<reference evidence="1 2" key="1">
    <citation type="submission" date="2024-05" db="EMBL/GenBank/DDBJ databases">
        <title>Culex pipiens pipiens assembly and annotation.</title>
        <authorList>
            <person name="Alout H."/>
            <person name="Durand T."/>
        </authorList>
    </citation>
    <scope>NUCLEOTIDE SEQUENCE [LARGE SCALE GENOMIC DNA]</scope>
    <source>
        <strain evidence="1">HA-2024</strain>
        <tissue evidence="1">Whole body</tissue>
    </source>
</reference>
<accession>A0ABD1CW39</accession>
<comment type="caution">
    <text evidence="1">The sequence shown here is derived from an EMBL/GenBank/DDBJ whole genome shotgun (WGS) entry which is preliminary data.</text>
</comment>
<sequence>MGELKTITEGLCSFCSITVTGIKIMRLHSFSDEIYMMLQQMKGHEFLKSINFLKKVYKTYYRYLEEAKYQSPLHELLFCSESLSGFTTWAGVVSFDGLYVLLTMHLVTMFSSLNLIIKEASNVDFNDAEKQFFLHECIKHHTRALKFVKAGGDA</sequence>
<organism evidence="1 2">
    <name type="scientific">Culex pipiens pipiens</name>
    <name type="common">Northern house mosquito</name>
    <dbReference type="NCBI Taxonomy" id="38569"/>
    <lineage>
        <taxon>Eukaryota</taxon>
        <taxon>Metazoa</taxon>
        <taxon>Ecdysozoa</taxon>
        <taxon>Arthropoda</taxon>
        <taxon>Hexapoda</taxon>
        <taxon>Insecta</taxon>
        <taxon>Pterygota</taxon>
        <taxon>Neoptera</taxon>
        <taxon>Endopterygota</taxon>
        <taxon>Diptera</taxon>
        <taxon>Nematocera</taxon>
        <taxon>Culicoidea</taxon>
        <taxon>Culicidae</taxon>
        <taxon>Culicinae</taxon>
        <taxon>Culicini</taxon>
        <taxon>Culex</taxon>
        <taxon>Culex</taxon>
    </lineage>
</organism>
<proteinExistence type="predicted"/>
<gene>
    <name evidence="1" type="ORF">pipiens_014039</name>
</gene>